<feature type="domain" description="Protein kinase" evidence="2">
    <location>
        <begin position="21"/>
        <end position="288"/>
    </location>
</feature>
<proteinExistence type="inferred from homology"/>
<dbReference type="GO" id="GO:1902554">
    <property type="term" value="C:serine/threonine protein kinase complex"/>
    <property type="evidence" value="ECO:0007669"/>
    <property type="project" value="TreeGrafter"/>
</dbReference>
<dbReference type="EMBL" id="VXIV02000302">
    <property type="protein sequence ID" value="KAF6039118.1"/>
    <property type="molecule type" value="Genomic_DNA"/>
</dbReference>
<dbReference type="GO" id="GO:0004672">
    <property type="term" value="F:protein kinase activity"/>
    <property type="evidence" value="ECO:0007669"/>
    <property type="project" value="InterPro"/>
</dbReference>
<name>A0A7J7KLT4_BUGNE</name>
<dbReference type="Pfam" id="PF00069">
    <property type="entry name" value="Pkinase"/>
    <property type="match status" value="1"/>
</dbReference>
<dbReference type="Gene3D" id="3.30.200.20">
    <property type="entry name" value="Phosphorylase Kinase, domain 1"/>
    <property type="match status" value="1"/>
</dbReference>
<dbReference type="InterPro" id="IPR047173">
    <property type="entry name" value="STRAD_A/B-like"/>
</dbReference>
<dbReference type="PROSITE" id="PS50011">
    <property type="entry name" value="PROTEIN_KINASE_DOM"/>
    <property type="match status" value="1"/>
</dbReference>
<dbReference type="SUPFAM" id="SSF56112">
    <property type="entry name" value="Protein kinase-like (PK-like)"/>
    <property type="match status" value="1"/>
</dbReference>
<dbReference type="Proteomes" id="UP000593567">
    <property type="component" value="Unassembled WGS sequence"/>
</dbReference>
<dbReference type="GO" id="GO:0006611">
    <property type="term" value="P:protein export from nucleus"/>
    <property type="evidence" value="ECO:0007669"/>
    <property type="project" value="TreeGrafter"/>
</dbReference>
<gene>
    <name evidence="3" type="ORF">EB796_002555</name>
</gene>
<dbReference type="GO" id="GO:0005524">
    <property type="term" value="F:ATP binding"/>
    <property type="evidence" value="ECO:0007669"/>
    <property type="project" value="InterPro"/>
</dbReference>
<dbReference type="InterPro" id="IPR000719">
    <property type="entry name" value="Prot_kinase_dom"/>
</dbReference>
<dbReference type="Gene3D" id="1.10.510.10">
    <property type="entry name" value="Transferase(Phosphotransferase) domain 1"/>
    <property type="match status" value="1"/>
</dbReference>
<evidence type="ECO:0000313" key="4">
    <source>
        <dbReference type="Proteomes" id="UP000593567"/>
    </source>
</evidence>
<dbReference type="PANTHER" id="PTHR48014:SF21">
    <property type="entry name" value="SERINE_THREONINE-PROTEIN KINASE FRAY2"/>
    <property type="match status" value="1"/>
</dbReference>
<evidence type="ECO:0000313" key="3">
    <source>
        <dbReference type="EMBL" id="KAF6039118.1"/>
    </source>
</evidence>
<dbReference type="AlphaFoldDB" id="A0A7J7KLT4"/>
<evidence type="ECO:0000259" key="2">
    <source>
        <dbReference type="PROSITE" id="PS50011"/>
    </source>
</evidence>
<comment type="similarity">
    <text evidence="1">Belongs to the protein kinase superfamily. STE Ser/Thr protein kinase family. STE20 subfamily.</text>
</comment>
<evidence type="ECO:0000256" key="1">
    <source>
        <dbReference type="ARBA" id="ARBA00008874"/>
    </source>
</evidence>
<comment type="caution">
    <text evidence="3">The sequence shown here is derived from an EMBL/GenBank/DDBJ whole genome shotgun (WGS) entry which is preliminary data.</text>
</comment>
<protein>
    <submittedName>
        <fullName evidence="3">STRADA</fullName>
    </submittedName>
</protein>
<dbReference type="OrthoDB" id="840771at2759"/>
<reference evidence="3" key="1">
    <citation type="submission" date="2020-06" db="EMBL/GenBank/DDBJ databases">
        <title>Draft genome of Bugula neritina, a colonial animal packing powerful symbionts and potential medicines.</title>
        <authorList>
            <person name="Rayko M."/>
        </authorList>
    </citation>
    <scope>NUCLEOTIDE SEQUENCE [LARGE SCALE GENOMIC DNA]</scope>
    <source>
        <strain evidence="3">Kwan_BN1</strain>
    </source>
</reference>
<sequence length="342" mass="38406">MAGKIEVKGSHVKSSASPKEYEVYVQMGLACNGCAYIYVGKHIPSGSFVAIRKVNLENCPVKFDDLAHEIAMHRLFNSPHILECFSTFLSEDTLWVVMPLQGYGSCMDIMQARFQFGLPELAIALILKQVLEALVYLHECGIIHRSLRASHILVSETGQVVISGLRNCYLLERFGLVENKCWHFPTNSDKAINYYSPELLGSLGVVACELANGHTPFANLKSYEILYEKLEGNRPRLLDSSNTSFSNDSEVYHSRTFSTDFHEFAEKCCSYSPDERPTAKELLNHRFFNQTKQISFGQLPKMLEPLTPLTSSVLENHTEMGAVSSVTDQLASATLTDLQWEF</sequence>
<accession>A0A7J7KLT4</accession>
<dbReference type="GO" id="GO:0043539">
    <property type="term" value="F:protein serine/threonine kinase activator activity"/>
    <property type="evidence" value="ECO:0007669"/>
    <property type="project" value="InterPro"/>
</dbReference>
<keyword evidence="4" id="KW-1185">Reference proteome</keyword>
<dbReference type="InterPro" id="IPR011009">
    <property type="entry name" value="Kinase-like_dom_sf"/>
</dbReference>
<organism evidence="3 4">
    <name type="scientific">Bugula neritina</name>
    <name type="common">Brown bryozoan</name>
    <name type="synonym">Sertularia neritina</name>
    <dbReference type="NCBI Taxonomy" id="10212"/>
    <lineage>
        <taxon>Eukaryota</taxon>
        <taxon>Metazoa</taxon>
        <taxon>Spiralia</taxon>
        <taxon>Lophotrochozoa</taxon>
        <taxon>Bryozoa</taxon>
        <taxon>Gymnolaemata</taxon>
        <taxon>Cheilostomatida</taxon>
        <taxon>Flustrina</taxon>
        <taxon>Buguloidea</taxon>
        <taxon>Bugulidae</taxon>
        <taxon>Bugula</taxon>
    </lineage>
</organism>
<dbReference type="PANTHER" id="PTHR48014">
    <property type="entry name" value="SERINE/THREONINE-PROTEIN KINASE FRAY2"/>
    <property type="match status" value="1"/>
</dbReference>